<feature type="non-terminal residue" evidence="17">
    <location>
        <position position="1"/>
    </location>
</feature>
<dbReference type="FunCoup" id="A0A165IAL5">
    <property type="interactions" value="283"/>
</dbReference>
<dbReference type="Pfam" id="PF04574">
    <property type="entry name" value="DUF592"/>
    <property type="match status" value="1"/>
</dbReference>
<accession>A0A165IAL5</accession>
<keyword evidence="7 14" id="KW-0479">Metal-binding</keyword>
<evidence type="ECO:0000256" key="2">
    <source>
        <dbReference type="ARBA" id="ARBA00004123"/>
    </source>
</evidence>
<comment type="similarity">
    <text evidence="4">Belongs to the sirtuin family. Class I subfamily.</text>
</comment>
<dbReference type="Pfam" id="PF02146">
    <property type="entry name" value="SIR2"/>
    <property type="match status" value="1"/>
</dbReference>
<dbReference type="SUPFAM" id="SSF52467">
    <property type="entry name" value="DHS-like NAD/FAD-binding domain"/>
    <property type="match status" value="1"/>
</dbReference>
<dbReference type="AlphaFoldDB" id="A0A165IAL5"/>
<keyword evidence="18" id="KW-1185">Reference proteome</keyword>
<evidence type="ECO:0000259" key="16">
    <source>
        <dbReference type="PROSITE" id="PS50305"/>
    </source>
</evidence>
<feature type="active site" description="Proton acceptor" evidence="14">
    <location>
        <position position="283"/>
    </location>
</feature>
<dbReference type="PROSITE" id="PS50305">
    <property type="entry name" value="SIRTUIN"/>
    <property type="match status" value="1"/>
</dbReference>
<evidence type="ECO:0000256" key="3">
    <source>
        <dbReference type="ARBA" id="ARBA00004173"/>
    </source>
</evidence>
<evidence type="ECO:0000256" key="11">
    <source>
        <dbReference type="ARBA" id="ARBA00023128"/>
    </source>
</evidence>
<feature type="binding site" evidence="14">
    <location>
        <position position="320"/>
    </location>
    <ligand>
        <name>Zn(2+)</name>
        <dbReference type="ChEBI" id="CHEBI:29105"/>
    </ligand>
</feature>
<comment type="subcellular location">
    <subcellularLocation>
        <location evidence="3">Mitochondrion</location>
    </subcellularLocation>
    <subcellularLocation>
        <location evidence="2">Nucleus</location>
    </subcellularLocation>
</comment>
<keyword evidence="12" id="KW-0804">Transcription</keyword>
<dbReference type="OrthoDB" id="420264at2759"/>
<evidence type="ECO:0000256" key="9">
    <source>
        <dbReference type="ARBA" id="ARBA00023015"/>
    </source>
</evidence>
<keyword evidence="5" id="KW-0678">Repressor</keyword>
<evidence type="ECO:0000256" key="12">
    <source>
        <dbReference type="ARBA" id="ARBA00023163"/>
    </source>
</evidence>
<dbReference type="PANTHER" id="PTHR11085:SF9">
    <property type="entry name" value="NAD-DEPENDENT PROTEIN DEACETYLASE SIRTUIN-1"/>
    <property type="match status" value="1"/>
</dbReference>
<sequence length="511" mass="56887">MEPPSSTSKADIASDFADECNNADTLEELEEILESLSDSDAQHSPDNGDAENGDADDRPHPDVDGQSDMEEDALIEEAKEQMPSDAEVEEMTTKLKERGIIAWLQEYVVQRRVPLKRLLLAYGIVLTPETAALDEVIHLRLLKAALTRVLRKREKLEAYNTIDDVLVLLKRSKRVMVLTGAGISVSCGIPDFRSRDGIYAMLADKPELQLDDPQQMFDIDYFKENPAIFYSFASHIYPSKFKPSPCHHFIKLLEDKNILLRNYTQNIDTLEHAAGVRRVLQCHGSFATATCVQCGEHVAGQAIEADILAQRIPYCSSPRCAPANTQPALRRVKKKPPKPKGAKPWEVDEEEDELVGILAAPGIMKPDITFFGEKLTDDFDRLLFEDREKVDLLLIMGTSLAVAPVADVLSHIPHSVPQVLINKTPVAHANTDVMLLGDADTIVQYICDELGWTLPGVDSRKRRAAAAEPRRVGASHVWLFEGSEGGRWLQRFQDGVCMGTSTQTVKRLRVV</sequence>
<proteinExistence type="inferred from homology"/>
<dbReference type="InterPro" id="IPR026590">
    <property type="entry name" value="Ssirtuin_cat_dom"/>
</dbReference>
<dbReference type="Proteomes" id="UP000077266">
    <property type="component" value="Unassembled WGS sequence"/>
</dbReference>
<keyword evidence="13" id="KW-0539">Nucleus</keyword>
<name>A0A165IAL5_EXIGL</name>
<evidence type="ECO:0000256" key="10">
    <source>
        <dbReference type="ARBA" id="ARBA00023027"/>
    </source>
</evidence>
<evidence type="ECO:0000256" key="14">
    <source>
        <dbReference type="PROSITE-ProRule" id="PRU00236"/>
    </source>
</evidence>
<keyword evidence="6" id="KW-0808">Transferase</keyword>
<evidence type="ECO:0000256" key="6">
    <source>
        <dbReference type="ARBA" id="ARBA00022679"/>
    </source>
</evidence>
<dbReference type="GO" id="GO:0005739">
    <property type="term" value="C:mitochondrion"/>
    <property type="evidence" value="ECO:0007669"/>
    <property type="project" value="UniProtKB-SubCell"/>
</dbReference>
<keyword evidence="9" id="KW-0805">Transcription regulation</keyword>
<feature type="binding site" evidence="14">
    <location>
        <position position="294"/>
    </location>
    <ligand>
        <name>Zn(2+)</name>
        <dbReference type="ChEBI" id="CHEBI:29105"/>
    </ligand>
</feature>
<keyword evidence="8 14" id="KW-0862">Zinc</keyword>
<evidence type="ECO:0000313" key="17">
    <source>
        <dbReference type="EMBL" id="KZV93138.1"/>
    </source>
</evidence>
<feature type="region of interest" description="Disordered" evidence="15">
    <location>
        <begin position="1"/>
        <end position="67"/>
    </location>
</feature>
<dbReference type="EMBL" id="KV425995">
    <property type="protein sequence ID" value="KZV93138.1"/>
    <property type="molecule type" value="Genomic_DNA"/>
</dbReference>
<dbReference type="STRING" id="1314781.A0A165IAL5"/>
<dbReference type="InParanoid" id="A0A165IAL5"/>
<feature type="domain" description="Deacetylase sirtuin-type" evidence="16">
    <location>
        <begin position="155"/>
        <end position="453"/>
    </location>
</feature>
<keyword evidence="11" id="KW-0496">Mitochondrion</keyword>
<feature type="binding site" evidence="14">
    <location>
        <position position="291"/>
    </location>
    <ligand>
        <name>Zn(2+)</name>
        <dbReference type="ChEBI" id="CHEBI:29105"/>
    </ligand>
</feature>
<dbReference type="InterPro" id="IPR050134">
    <property type="entry name" value="NAD-dep_sirtuin_deacylases"/>
</dbReference>
<dbReference type="Gene3D" id="3.30.1600.10">
    <property type="entry name" value="SIR2/SIRT2 'Small Domain"/>
    <property type="match status" value="1"/>
</dbReference>
<feature type="binding site" evidence="14">
    <location>
        <position position="315"/>
    </location>
    <ligand>
        <name>Zn(2+)</name>
        <dbReference type="ChEBI" id="CHEBI:29105"/>
    </ligand>
</feature>
<evidence type="ECO:0000256" key="15">
    <source>
        <dbReference type="SAM" id="MobiDB-lite"/>
    </source>
</evidence>
<dbReference type="InterPro" id="IPR029035">
    <property type="entry name" value="DHS-like_NAD/FAD-binding_dom"/>
</dbReference>
<evidence type="ECO:0000256" key="4">
    <source>
        <dbReference type="ARBA" id="ARBA00006924"/>
    </source>
</evidence>
<evidence type="ECO:0000256" key="7">
    <source>
        <dbReference type="ARBA" id="ARBA00022723"/>
    </source>
</evidence>
<dbReference type="GO" id="GO:0070403">
    <property type="term" value="F:NAD+ binding"/>
    <property type="evidence" value="ECO:0007669"/>
    <property type="project" value="InterPro"/>
</dbReference>
<organism evidence="17 18">
    <name type="scientific">Exidia glandulosa HHB12029</name>
    <dbReference type="NCBI Taxonomy" id="1314781"/>
    <lineage>
        <taxon>Eukaryota</taxon>
        <taxon>Fungi</taxon>
        <taxon>Dikarya</taxon>
        <taxon>Basidiomycota</taxon>
        <taxon>Agaricomycotina</taxon>
        <taxon>Agaricomycetes</taxon>
        <taxon>Auriculariales</taxon>
        <taxon>Exidiaceae</taxon>
        <taxon>Exidia</taxon>
    </lineage>
</organism>
<gene>
    <name evidence="17" type="ORF">EXIGLDRAFT_835943</name>
</gene>
<keyword evidence="10" id="KW-0520">NAD</keyword>
<dbReference type="InterPro" id="IPR026591">
    <property type="entry name" value="Sirtuin_cat_small_dom_sf"/>
</dbReference>
<evidence type="ECO:0000256" key="8">
    <source>
        <dbReference type="ARBA" id="ARBA00022833"/>
    </source>
</evidence>
<dbReference type="Gene3D" id="3.40.50.1220">
    <property type="entry name" value="TPP-binding domain"/>
    <property type="match status" value="1"/>
</dbReference>
<comment type="cofactor">
    <cofactor evidence="1">
        <name>Zn(2+)</name>
        <dbReference type="ChEBI" id="CHEBI:29105"/>
    </cofactor>
</comment>
<evidence type="ECO:0000313" key="18">
    <source>
        <dbReference type="Proteomes" id="UP000077266"/>
    </source>
</evidence>
<dbReference type="GO" id="GO:0046970">
    <property type="term" value="F:histone H4K16 deacetylase activity, NAD-dependent"/>
    <property type="evidence" value="ECO:0007669"/>
    <property type="project" value="TreeGrafter"/>
</dbReference>
<protein>
    <submittedName>
        <fullName evidence="17">SIR2-domain-containing protein</fullName>
    </submittedName>
</protein>
<dbReference type="GO" id="GO:0046872">
    <property type="term" value="F:metal ion binding"/>
    <property type="evidence" value="ECO:0007669"/>
    <property type="project" value="UniProtKB-KW"/>
</dbReference>
<reference evidence="17 18" key="1">
    <citation type="journal article" date="2016" name="Mol. Biol. Evol.">
        <title>Comparative Genomics of Early-Diverging Mushroom-Forming Fungi Provides Insights into the Origins of Lignocellulose Decay Capabilities.</title>
        <authorList>
            <person name="Nagy L.G."/>
            <person name="Riley R."/>
            <person name="Tritt A."/>
            <person name="Adam C."/>
            <person name="Daum C."/>
            <person name="Floudas D."/>
            <person name="Sun H."/>
            <person name="Yadav J.S."/>
            <person name="Pangilinan J."/>
            <person name="Larsson K.H."/>
            <person name="Matsuura K."/>
            <person name="Barry K."/>
            <person name="Labutti K."/>
            <person name="Kuo R."/>
            <person name="Ohm R.A."/>
            <person name="Bhattacharya S.S."/>
            <person name="Shirouzu T."/>
            <person name="Yoshinaga Y."/>
            <person name="Martin F.M."/>
            <person name="Grigoriev I.V."/>
            <person name="Hibbett D.S."/>
        </authorList>
    </citation>
    <scope>NUCLEOTIDE SEQUENCE [LARGE SCALE GENOMIC DNA]</scope>
    <source>
        <strain evidence="17 18">HHB12029</strain>
    </source>
</reference>
<feature type="region of interest" description="Disordered" evidence="15">
    <location>
        <begin position="326"/>
        <end position="346"/>
    </location>
</feature>
<dbReference type="InterPro" id="IPR007654">
    <property type="entry name" value="NAD-dep_histone_deAcase_SIR2_N"/>
</dbReference>
<evidence type="ECO:0000256" key="1">
    <source>
        <dbReference type="ARBA" id="ARBA00001947"/>
    </source>
</evidence>
<evidence type="ECO:0000256" key="13">
    <source>
        <dbReference type="ARBA" id="ARBA00023242"/>
    </source>
</evidence>
<evidence type="ECO:0000256" key="5">
    <source>
        <dbReference type="ARBA" id="ARBA00022491"/>
    </source>
</evidence>
<dbReference type="InterPro" id="IPR003000">
    <property type="entry name" value="Sirtuin"/>
</dbReference>
<feature type="compositionally biased region" description="Basic residues" evidence="15">
    <location>
        <begin position="330"/>
        <end position="341"/>
    </location>
</feature>
<dbReference type="PANTHER" id="PTHR11085">
    <property type="entry name" value="NAD-DEPENDENT PROTEIN DEACYLASE SIRTUIN-5, MITOCHONDRIAL-RELATED"/>
    <property type="match status" value="1"/>
</dbReference>
<dbReference type="GO" id="GO:0005634">
    <property type="term" value="C:nucleus"/>
    <property type="evidence" value="ECO:0007669"/>
    <property type="project" value="UniProtKB-SubCell"/>
</dbReference>